<dbReference type="Gramene" id="XM_028332899.1">
    <property type="protein sequence ID" value="XP_028188700.1"/>
    <property type="gene ID" value="LOC114375149"/>
</dbReference>
<sequence length="131" mass="14579">MMHTMFACLNKKVEENLKVTKAVYRDELITKKKPSTVPSKALVKKSVRFADSEPSIFGEDTNEKKLVKGRCSSDGDESGGIRVKLKMTKEEAARLLSKCKEGGVLEFKDVARELVALPLNRVSVVSALHER</sequence>
<evidence type="ECO:0000313" key="3">
    <source>
        <dbReference type="Proteomes" id="UP000289340"/>
    </source>
</evidence>
<dbReference type="PANTHER" id="PTHR36782">
    <property type="entry name" value="BNAC03G62080D PROTEIN"/>
    <property type="match status" value="1"/>
</dbReference>
<dbReference type="Pfam" id="PF25418">
    <property type="entry name" value="DUF7890"/>
    <property type="match status" value="1"/>
</dbReference>
<evidence type="ECO:0000259" key="1">
    <source>
        <dbReference type="Pfam" id="PF25418"/>
    </source>
</evidence>
<feature type="domain" description="DUF7890" evidence="1">
    <location>
        <begin position="80"/>
        <end position="125"/>
    </location>
</feature>
<dbReference type="PANTHER" id="PTHR36782:SF1">
    <property type="entry name" value="CALCIUM UNIPORTER PROTEIN"/>
    <property type="match status" value="1"/>
</dbReference>
<accession>A0A445HVM4</accession>
<keyword evidence="3" id="KW-1185">Reference proteome</keyword>
<proteinExistence type="predicted"/>
<protein>
    <recommendedName>
        <fullName evidence="1">DUF7890 domain-containing protein</fullName>
    </recommendedName>
</protein>
<gene>
    <name evidence="2" type="ORF">D0Y65_028701</name>
</gene>
<reference evidence="2 3" key="1">
    <citation type="submission" date="2018-09" db="EMBL/GenBank/DDBJ databases">
        <title>A high-quality reference genome of wild soybean provides a powerful tool to mine soybean genomes.</title>
        <authorList>
            <person name="Xie M."/>
            <person name="Chung C.Y.L."/>
            <person name="Li M.-W."/>
            <person name="Wong F.-L."/>
            <person name="Chan T.-F."/>
            <person name="Lam H.-M."/>
        </authorList>
    </citation>
    <scope>NUCLEOTIDE SEQUENCE [LARGE SCALE GENOMIC DNA]</scope>
    <source>
        <strain evidence="3">cv. W05</strain>
        <tissue evidence="2">Hypocotyl of etiolated seedlings</tissue>
    </source>
</reference>
<dbReference type="AlphaFoldDB" id="A0A445HVM4"/>
<organism evidence="2 3">
    <name type="scientific">Glycine soja</name>
    <name type="common">Wild soybean</name>
    <dbReference type="NCBI Taxonomy" id="3848"/>
    <lineage>
        <taxon>Eukaryota</taxon>
        <taxon>Viridiplantae</taxon>
        <taxon>Streptophyta</taxon>
        <taxon>Embryophyta</taxon>
        <taxon>Tracheophyta</taxon>
        <taxon>Spermatophyta</taxon>
        <taxon>Magnoliopsida</taxon>
        <taxon>eudicotyledons</taxon>
        <taxon>Gunneridae</taxon>
        <taxon>Pentapetalae</taxon>
        <taxon>rosids</taxon>
        <taxon>fabids</taxon>
        <taxon>Fabales</taxon>
        <taxon>Fabaceae</taxon>
        <taxon>Papilionoideae</taxon>
        <taxon>50 kb inversion clade</taxon>
        <taxon>NPAAA clade</taxon>
        <taxon>indigoferoid/millettioid clade</taxon>
        <taxon>Phaseoleae</taxon>
        <taxon>Glycine</taxon>
        <taxon>Glycine subgen. Soja</taxon>
    </lineage>
</organism>
<dbReference type="EMBL" id="QZWG01000011">
    <property type="protein sequence ID" value="RZB77850.1"/>
    <property type="molecule type" value="Genomic_DNA"/>
</dbReference>
<name>A0A445HVM4_GLYSO</name>
<comment type="caution">
    <text evidence="2">The sequence shown here is derived from an EMBL/GenBank/DDBJ whole genome shotgun (WGS) entry which is preliminary data.</text>
</comment>
<dbReference type="InterPro" id="IPR057212">
    <property type="entry name" value="DUF7890"/>
</dbReference>
<dbReference type="Proteomes" id="UP000289340">
    <property type="component" value="Chromosome 11"/>
</dbReference>
<evidence type="ECO:0000313" key="2">
    <source>
        <dbReference type="EMBL" id="RZB77850.1"/>
    </source>
</evidence>